<dbReference type="EMBL" id="CP023778">
    <property type="protein sequence ID" value="ATL67385.1"/>
    <property type="molecule type" value="Genomic_DNA"/>
</dbReference>
<proteinExistence type="predicted"/>
<name>A0A291RJ84_9NOCA</name>
<dbReference type="Proteomes" id="UP000221961">
    <property type="component" value="Chromosome"/>
</dbReference>
<protein>
    <submittedName>
        <fullName evidence="1">Uncharacterized protein</fullName>
    </submittedName>
</protein>
<sequence>MLSIAVTSRTLPPSHGALLFWALCRRRGARPTVLIMPIFDLVPKSPDRHTISGMSRRDASCGCDVCSADPRVTFDAELVA</sequence>
<organism evidence="1 2">
    <name type="scientific">Nocardia terpenica</name>
    <dbReference type="NCBI Taxonomy" id="455432"/>
    <lineage>
        <taxon>Bacteria</taxon>
        <taxon>Bacillati</taxon>
        <taxon>Actinomycetota</taxon>
        <taxon>Actinomycetes</taxon>
        <taxon>Mycobacteriales</taxon>
        <taxon>Nocardiaceae</taxon>
        <taxon>Nocardia</taxon>
    </lineage>
</organism>
<dbReference type="KEGG" id="ntp:CRH09_15440"/>
<dbReference type="AlphaFoldDB" id="A0A291RJ84"/>
<evidence type="ECO:0000313" key="1">
    <source>
        <dbReference type="EMBL" id="ATL67385.1"/>
    </source>
</evidence>
<accession>A0A291RJ84</accession>
<reference evidence="1 2" key="1">
    <citation type="submission" date="2017-10" db="EMBL/GenBank/DDBJ databases">
        <title>Comparative genomics between pathogenic Norcardia.</title>
        <authorList>
            <person name="Zeng L."/>
        </authorList>
    </citation>
    <scope>NUCLEOTIDE SEQUENCE [LARGE SCALE GENOMIC DNA]</scope>
    <source>
        <strain evidence="1 2">NC_YFY_NT001</strain>
    </source>
</reference>
<evidence type="ECO:0000313" key="2">
    <source>
        <dbReference type="Proteomes" id="UP000221961"/>
    </source>
</evidence>
<gene>
    <name evidence="1" type="ORF">CRH09_15440</name>
</gene>